<dbReference type="Proteomes" id="UP000503312">
    <property type="component" value="Chromosome"/>
</dbReference>
<organism evidence="2 3">
    <name type="scientific">Polynucleobacter tropicus</name>
    <dbReference type="NCBI Taxonomy" id="1743174"/>
    <lineage>
        <taxon>Bacteria</taxon>
        <taxon>Pseudomonadati</taxon>
        <taxon>Pseudomonadota</taxon>
        <taxon>Betaproteobacteria</taxon>
        <taxon>Burkholderiales</taxon>
        <taxon>Burkholderiaceae</taxon>
        <taxon>Polynucleobacter</taxon>
    </lineage>
</organism>
<proteinExistence type="predicted"/>
<protein>
    <submittedName>
        <fullName evidence="2">Uncharacterized protein</fullName>
    </submittedName>
</protein>
<keyword evidence="1" id="KW-0472">Membrane</keyword>
<keyword evidence="1" id="KW-0812">Transmembrane</keyword>
<keyword evidence="3" id="KW-1185">Reference proteome</keyword>
<dbReference type="AlphaFoldDB" id="A0A6M9Q063"/>
<dbReference type="RefSeq" id="WP_173955399.1">
    <property type="nucleotide sequence ID" value="NZ_CP028942.1"/>
</dbReference>
<evidence type="ECO:0000256" key="1">
    <source>
        <dbReference type="SAM" id="Phobius"/>
    </source>
</evidence>
<dbReference type="EMBL" id="CP028942">
    <property type="protein sequence ID" value="QKM64355.1"/>
    <property type="molecule type" value="Genomic_DNA"/>
</dbReference>
<feature type="transmembrane region" description="Helical" evidence="1">
    <location>
        <begin position="82"/>
        <end position="102"/>
    </location>
</feature>
<sequence>MTMTPFEQERHIECVQRSKILSSASELYFKAAEAIEAGAPEDERYRYIKSAKELIEEAFPEVFEVRHPAPKYVIKEERDYKVLKIVGLAAVILGICYSFVAFGPTGDLSKTWTADDVAKSTAYPKPRN</sequence>
<evidence type="ECO:0000313" key="3">
    <source>
        <dbReference type="Proteomes" id="UP000503312"/>
    </source>
</evidence>
<dbReference type="KEGG" id="ptrp:DCO17_03340"/>
<evidence type="ECO:0000313" key="2">
    <source>
        <dbReference type="EMBL" id="QKM64355.1"/>
    </source>
</evidence>
<reference evidence="2 3" key="1">
    <citation type="submission" date="2018-04" db="EMBL/GenBank/DDBJ databases">
        <title>Polynucleobacter sp. UH21B genome.</title>
        <authorList>
            <person name="Hahn M.W."/>
        </authorList>
    </citation>
    <scope>NUCLEOTIDE SEQUENCE [LARGE SCALE GENOMIC DNA]</scope>
    <source>
        <strain evidence="2 3">MWH-UH21B</strain>
    </source>
</reference>
<keyword evidence="1" id="KW-1133">Transmembrane helix</keyword>
<gene>
    <name evidence="2" type="ORF">DCO17_03340</name>
</gene>
<name>A0A6M9Q063_9BURK</name>
<accession>A0A6M9Q063</accession>